<proteinExistence type="predicted"/>
<dbReference type="AlphaFoldDB" id="C7NLZ5"/>
<dbReference type="STRING" id="478801.Ksed_22640"/>
<evidence type="ECO:0000313" key="5">
    <source>
        <dbReference type="Proteomes" id="UP000006666"/>
    </source>
</evidence>
<evidence type="ECO:0000259" key="3">
    <source>
        <dbReference type="Pfam" id="PF18755"/>
    </source>
</evidence>
<name>C7NLZ5_KYTSD</name>
<dbReference type="HOGENOM" id="CLU_011736_2_2_11"/>
<dbReference type="PANTHER" id="PTHR35149">
    <property type="entry name" value="SLL5132 PROTEIN"/>
    <property type="match status" value="1"/>
</dbReference>
<evidence type="ECO:0000259" key="2">
    <source>
        <dbReference type="Pfam" id="PF07510"/>
    </source>
</evidence>
<evidence type="ECO:0000313" key="4">
    <source>
        <dbReference type="EMBL" id="ACV07244.1"/>
    </source>
</evidence>
<protein>
    <submittedName>
        <fullName evidence="4">Uncharacterized conserved protein</fullName>
    </submittedName>
</protein>
<gene>
    <name evidence="4" type="ordered locus">Ksed_22640</name>
</gene>
<keyword evidence="5" id="KW-1185">Reference proteome</keyword>
<accession>C7NLZ5</accession>
<organism evidence="4 5">
    <name type="scientific">Kytococcus sedentarius (strain ATCC 14392 / DSM 20547 / JCM 11482 / CCUG 33030 / NBRC 15357 / NCTC 11040 / CCM 314 / 541)</name>
    <name type="common">Micrococcus sedentarius</name>
    <dbReference type="NCBI Taxonomy" id="478801"/>
    <lineage>
        <taxon>Bacteria</taxon>
        <taxon>Bacillati</taxon>
        <taxon>Actinomycetota</taxon>
        <taxon>Actinomycetes</taxon>
        <taxon>Micrococcales</taxon>
        <taxon>Kytococcaceae</taxon>
        <taxon>Kytococcus</taxon>
    </lineage>
</organism>
<evidence type="ECO:0000259" key="1">
    <source>
        <dbReference type="Pfam" id="PF03235"/>
    </source>
</evidence>
<sequence length="695" mass="77788">METAVRTPLDLLRQAQRLLVPLYQRRYVWDAEEQWQPLWQDILRTAGLRAEGANATHFLGAAVLQGTVARPGDLTTWEVVDGQQRLTTLQVAFDAVAGVLEELGHDRLVRQLTKLTHNDPDEVSDPADDLKFRHRNADGEPFRAVMNAPAPVAHGDLPGAEDRIVRAHAFFTTAAREHLAGADEDAAVALVDALRQGLQLVVISLGVDEDSQVIFETLNARGTPLTPADLIKNLIMHRVDAAGGDAERVWREQWSRFEGVFWTHRVSAGRMTLARSTLFLQQWLISRTGREVPLGRLFQEFKHYLEHESGQDIEELVLHIVQVAGIYRGLVEEAEGDSPDLTRAGLAFYRFGEVDTQVAIPVVLWLLDPRNGVEPGVAERAIVDLESWVMRRMMLRVTTADLGRVTARLIDELETASGQTADEVVRGHLAGLTASSTYWPGDAEVRRELLAAPAYRAFKRGRLRVLLEAVEDAERGFAAGTGRSGSRVMRRRMHIEHLLPQNWKPHWPVEDLAEELDRDAHVHRLGNLTLLTGKLNSSVSNRTWMGERGKWASLEEHDDNLMTRRVRREHSAWWDEAAIDARTEHMLDQLLATWPAPEGHEPTVGGEVTREHNSASVRDLVAAGLLQPGTRLTFRRRSDLPAAVVTEEGKLHVNGQDHTAPSAAGRAASGRGCNGWWEWRLPDGRRLHEVRDQLA</sequence>
<dbReference type="RefSeq" id="WP_015780175.1">
    <property type="nucleotide sequence ID" value="NC_013169.1"/>
</dbReference>
<dbReference type="Pfam" id="PF18755">
    <property type="entry name" value="RAMA"/>
    <property type="match status" value="1"/>
</dbReference>
<reference evidence="4 5" key="1">
    <citation type="journal article" date="2009" name="Stand. Genomic Sci.">
        <title>Complete genome sequence of Kytococcus sedentarius type strain (541).</title>
        <authorList>
            <person name="Sims D."/>
            <person name="Brettin T."/>
            <person name="Detter J.C."/>
            <person name="Han C."/>
            <person name="Lapidus A."/>
            <person name="Copeland A."/>
            <person name="Glavina Del Rio T."/>
            <person name="Nolan M."/>
            <person name="Chen F."/>
            <person name="Lucas S."/>
            <person name="Tice H."/>
            <person name="Cheng J.F."/>
            <person name="Bruce D."/>
            <person name="Goodwin L."/>
            <person name="Pitluck S."/>
            <person name="Ovchinnikova G."/>
            <person name="Pati A."/>
            <person name="Ivanova N."/>
            <person name="Mavrommatis K."/>
            <person name="Chen A."/>
            <person name="Palaniappan K."/>
            <person name="D'haeseleer P."/>
            <person name="Chain P."/>
            <person name="Bristow J."/>
            <person name="Eisen J.A."/>
            <person name="Markowitz V."/>
            <person name="Hugenholtz P."/>
            <person name="Schneider S."/>
            <person name="Goker M."/>
            <person name="Pukall R."/>
            <person name="Kyrpides N.C."/>
            <person name="Klenk H.P."/>
        </authorList>
    </citation>
    <scope>NUCLEOTIDE SEQUENCE [LARGE SCALE GENOMIC DNA]</scope>
    <source>
        <strain evidence="5">ATCC 14392 / DSM 20547 / JCM 11482 / CCUG 33030 / NBRC 15357 / NCTC 11040 / CCM 314 / 541</strain>
    </source>
</reference>
<dbReference type="PANTHER" id="PTHR35149:SF1">
    <property type="entry name" value="DUF5655 DOMAIN-CONTAINING PROTEIN"/>
    <property type="match status" value="1"/>
</dbReference>
<dbReference type="KEGG" id="kse:Ksed_22640"/>
<feature type="domain" description="GmrSD restriction endonucleases C-terminal" evidence="2">
    <location>
        <begin position="439"/>
        <end position="588"/>
    </location>
</feature>
<dbReference type="InterPro" id="IPR004919">
    <property type="entry name" value="GmrSD_N"/>
</dbReference>
<dbReference type="Proteomes" id="UP000006666">
    <property type="component" value="Chromosome"/>
</dbReference>
<dbReference type="Pfam" id="PF07510">
    <property type="entry name" value="GmrSD_C"/>
    <property type="match status" value="1"/>
</dbReference>
<feature type="domain" description="RAMA" evidence="3">
    <location>
        <begin position="609"/>
        <end position="694"/>
    </location>
</feature>
<dbReference type="REBASE" id="58955">
    <property type="entry name" value="KseGmrSDP"/>
</dbReference>
<dbReference type="InterPro" id="IPR011089">
    <property type="entry name" value="GmrSD_C"/>
</dbReference>
<dbReference type="InterPro" id="IPR040843">
    <property type="entry name" value="RAMA"/>
</dbReference>
<dbReference type="EMBL" id="CP001686">
    <property type="protein sequence ID" value="ACV07244.1"/>
    <property type="molecule type" value="Genomic_DNA"/>
</dbReference>
<feature type="domain" description="GmrSD restriction endonucleases N-terminal" evidence="1">
    <location>
        <begin position="10"/>
        <end position="235"/>
    </location>
</feature>
<dbReference type="Pfam" id="PF03235">
    <property type="entry name" value="GmrSD_N"/>
    <property type="match status" value="1"/>
</dbReference>
<dbReference type="eggNOG" id="COG1479">
    <property type="taxonomic scope" value="Bacteria"/>
</dbReference>